<dbReference type="EMBL" id="SJPZ01000001">
    <property type="protein sequence ID" value="TWU65283.1"/>
    <property type="molecule type" value="Genomic_DNA"/>
</dbReference>
<feature type="chain" id="PRO_5023001394" description="Chromosome partition protein Smc" evidence="3">
    <location>
        <begin position="25"/>
        <end position="530"/>
    </location>
</feature>
<organism evidence="4 5">
    <name type="scientific">Crateriforma conspicua</name>
    <dbReference type="NCBI Taxonomy" id="2527996"/>
    <lineage>
        <taxon>Bacteria</taxon>
        <taxon>Pseudomonadati</taxon>
        <taxon>Planctomycetota</taxon>
        <taxon>Planctomycetia</taxon>
        <taxon>Planctomycetales</taxon>
        <taxon>Planctomycetaceae</taxon>
        <taxon>Crateriforma</taxon>
    </lineage>
</organism>
<evidence type="ECO:0008006" key="6">
    <source>
        <dbReference type="Google" id="ProtNLM"/>
    </source>
</evidence>
<sequence precursor="true">MNRIPIRIAAYLSFCILLAAQGHAQESDSVPIYIDSIKSDSKTSLSQQLVPDPLASDLDSEIKKAELLMKLKQDELQAAQSAAALVDKKMQNFETKRSEAFASHDKRRQALLDRLRDIEDEIAQNDSVGSPMGNVIQSAKNNLQSHDQAKKKLDESFDSMLLELRQDETQSRLALRQAETELEFAKLQLASVKKEADRRKKTSGTAAKKPEKDAPPEVLSDVDLAQEDLADCQMHIVGLYRAADDRSSDEVFVDVKPLDHPSVIVVSSYMEVLWRIRIAKDSDVKLVIATGYFAQDLTLTTDSKQVPVLNLSYFRQDKQPQRRGLWAYAYSWTTDEGRKMARMLYDITGLTASSFQGMESARLVQIDGVRGKLTNRQAKEPIPGLLTDAERMAEPVEFPDEADASDSPPGKVESDIDELYAAEASAKIAIRKTQDKVAEIREQLENIDTEIGDLTRQLTGSGKQDPATVDQLRQAVRKQFQLRQQEQEQRVQTAGMKLQLVEIRRMLRQRDEDTIVDRTVQAILDRRREP</sequence>
<dbReference type="RefSeq" id="WP_146411094.1">
    <property type="nucleotide sequence ID" value="NZ_SJPZ01000001.1"/>
</dbReference>
<name>A0A5C6FW61_9PLAN</name>
<dbReference type="Proteomes" id="UP000316476">
    <property type="component" value="Unassembled WGS sequence"/>
</dbReference>
<evidence type="ECO:0000313" key="4">
    <source>
        <dbReference type="EMBL" id="TWU65283.1"/>
    </source>
</evidence>
<gene>
    <name evidence="4" type="ORF">V7x_08290</name>
</gene>
<dbReference type="OrthoDB" id="276909at2"/>
<evidence type="ECO:0000256" key="3">
    <source>
        <dbReference type="SAM" id="SignalP"/>
    </source>
</evidence>
<evidence type="ECO:0000256" key="1">
    <source>
        <dbReference type="SAM" id="Coils"/>
    </source>
</evidence>
<accession>A0A5C6FW61</accession>
<proteinExistence type="predicted"/>
<dbReference type="AlphaFoldDB" id="A0A5C6FW61"/>
<protein>
    <recommendedName>
        <fullName evidence="6">Chromosome partition protein Smc</fullName>
    </recommendedName>
</protein>
<feature type="signal peptide" evidence="3">
    <location>
        <begin position="1"/>
        <end position="24"/>
    </location>
</feature>
<feature type="coiled-coil region" evidence="1">
    <location>
        <begin position="55"/>
        <end position="195"/>
    </location>
</feature>
<feature type="coiled-coil region" evidence="1">
    <location>
        <begin position="430"/>
        <end position="489"/>
    </location>
</feature>
<evidence type="ECO:0000313" key="5">
    <source>
        <dbReference type="Proteomes" id="UP000316476"/>
    </source>
</evidence>
<evidence type="ECO:0000256" key="2">
    <source>
        <dbReference type="SAM" id="MobiDB-lite"/>
    </source>
</evidence>
<keyword evidence="3" id="KW-0732">Signal</keyword>
<comment type="caution">
    <text evidence="4">The sequence shown here is derived from an EMBL/GenBank/DDBJ whole genome shotgun (WGS) entry which is preliminary data.</text>
</comment>
<feature type="region of interest" description="Disordered" evidence="2">
    <location>
        <begin position="195"/>
        <end position="217"/>
    </location>
</feature>
<keyword evidence="1" id="KW-0175">Coiled coil</keyword>
<reference evidence="4 5" key="1">
    <citation type="submission" date="2019-02" db="EMBL/GenBank/DDBJ databases">
        <title>Deep-cultivation of Planctomycetes and their phenomic and genomic characterization uncovers novel biology.</title>
        <authorList>
            <person name="Wiegand S."/>
            <person name="Jogler M."/>
            <person name="Boedeker C."/>
            <person name="Pinto D."/>
            <person name="Vollmers J."/>
            <person name="Rivas-Marin E."/>
            <person name="Kohn T."/>
            <person name="Peeters S.H."/>
            <person name="Heuer A."/>
            <person name="Rast P."/>
            <person name="Oberbeckmann S."/>
            <person name="Bunk B."/>
            <person name="Jeske O."/>
            <person name="Meyerdierks A."/>
            <person name="Storesund J.E."/>
            <person name="Kallscheuer N."/>
            <person name="Luecker S."/>
            <person name="Lage O.M."/>
            <person name="Pohl T."/>
            <person name="Merkel B.J."/>
            <person name="Hornburger P."/>
            <person name="Mueller R.-W."/>
            <person name="Bruemmer F."/>
            <person name="Labrenz M."/>
            <person name="Spormann A.M."/>
            <person name="Op Den Camp H."/>
            <person name="Overmann J."/>
            <person name="Amann R."/>
            <person name="Jetten M.S.M."/>
            <person name="Mascher T."/>
            <person name="Medema M.H."/>
            <person name="Devos D.P."/>
            <person name="Kaster A.-K."/>
            <person name="Ovreas L."/>
            <person name="Rohde M."/>
            <person name="Galperin M.Y."/>
            <person name="Jogler C."/>
        </authorList>
    </citation>
    <scope>NUCLEOTIDE SEQUENCE [LARGE SCALE GENOMIC DNA]</scope>
    <source>
        <strain evidence="4 5">V7</strain>
    </source>
</reference>